<organism evidence="2 3">
    <name type="scientific">Panagrellus redivivus</name>
    <name type="common">Microworm</name>
    <dbReference type="NCBI Taxonomy" id="6233"/>
    <lineage>
        <taxon>Eukaryota</taxon>
        <taxon>Metazoa</taxon>
        <taxon>Ecdysozoa</taxon>
        <taxon>Nematoda</taxon>
        <taxon>Chromadorea</taxon>
        <taxon>Rhabditida</taxon>
        <taxon>Tylenchina</taxon>
        <taxon>Panagrolaimomorpha</taxon>
        <taxon>Panagrolaimoidea</taxon>
        <taxon>Panagrolaimidae</taxon>
        <taxon>Panagrellus</taxon>
    </lineage>
</organism>
<dbReference type="Proteomes" id="UP000492821">
    <property type="component" value="Unassembled WGS sequence"/>
</dbReference>
<reference evidence="2" key="1">
    <citation type="journal article" date="2013" name="Genetics">
        <title>The draft genome and transcriptome of Panagrellus redivivus are shaped by the harsh demands of a free-living lifestyle.</title>
        <authorList>
            <person name="Srinivasan J."/>
            <person name="Dillman A.R."/>
            <person name="Macchietto M.G."/>
            <person name="Heikkinen L."/>
            <person name="Lakso M."/>
            <person name="Fracchia K.M."/>
            <person name="Antoshechkin I."/>
            <person name="Mortazavi A."/>
            <person name="Wong G."/>
            <person name="Sternberg P.W."/>
        </authorList>
    </citation>
    <scope>NUCLEOTIDE SEQUENCE [LARGE SCALE GENOMIC DNA]</scope>
    <source>
        <strain evidence="2">MT8872</strain>
    </source>
</reference>
<evidence type="ECO:0000256" key="1">
    <source>
        <dbReference type="SAM" id="MobiDB-lite"/>
    </source>
</evidence>
<reference evidence="3" key="2">
    <citation type="submission" date="2020-10" db="UniProtKB">
        <authorList>
            <consortium name="WormBaseParasite"/>
        </authorList>
    </citation>
    <scope>IDENTIFICATION</scope>
</reference>
<dbReference type="AlphaFoldDB" id="A0A7E4V4K2"/>
<dbReference type="WBParaSite" id="Pan_g16524.t1">
    <property type="protein sequence ID" value="Pan_g16524.t1"/>
    <property type="gene ID" value="Pan_g16524"/>
</dbReference>
<accession>A0A7E4V4K2</accession>
<evidence type="ECO:0000313" key="3">
    <source>
        <dbReference type="WBParaSite" id="Pan_g16524.t1"/>
    </source>
</evidence>
<proteinExistence type="predicted"/>
<evidence type="ECO:0000313" key="2">
    <source>
        <dbReference type="Proteomes" id="UP000492821"/>
    </source>
</evidence>
<keyword evidence="2" id="KW-1185">Reference proteome</keyword>
<feature type="region of interest" description="Disordered" evidence="1">
    <location>
        <begin position="70"/>
        <end position="97"/>
    </location>
</feature>
<feature type="compositionally biased region" description="Acidic residues" evidence="1">
    <location>
        <begin position="72"/>
        <end position="83"/>
    </location>
</feature>
<sequence length="97" mass="10917">MPPFELQEKNDQTRSISPIRNNYVDAVIELRPRAREISHAEMMSLLETATISVVCPTLMARIPASLRRIVESESEEEEEEEADENRAPPAPATARNA</sequence>
<name>A0A7E4V4K2_PANRE</name>
<protein>
    <submittedName>
        <fullName evidence="3">Uncharacterized protein</fullName>
    </submittedName>
</protein>